<dbReference type="OrthoDB" id="10448537at2759"/>
<reference evidence="2" key="1">
    <citation type="submission" date="2016-06" db="EMBL/GenBank/DDBJ databases">
        <title>Parallel loss of symbiosis genes in relatives of nitrogen-fixing non-legume Parasponia.</title>
        <authorList>
            <person name="Van Velzen R."/>
            <person name="Holmer R."/>
            <person name="Bu F."/>
            <person name="Rutten L."/>
            <person name="Van Zeijl A."/>
            <person name="Liu W."/>
            <person name="Santuari L."/>
            <person name="Cao Q."/>
            <person name="Sharma T."/>
            <person name="Shen D."/>
            <person name="Roswanjaya Y."/>
            <person name="Wardhani T."/>
            <person name="Kalhor M.S."/>
            <person name="Jansen J."/>
            <person name="Van den Hoogen J."/>
            <person name="Gungor B."/>
            <person name="Hartog M."/>
            <person name="Hontelez J."/>
            <person name="Verver J."/>
            <person name="Yang W.-C."/>
            <person name="Schijlen E."/>
            <person name="Repin R."/>
            <person name="Schilthuizen M."/>
            <person name="Schranz E."/>
            <person name="Heidstra R."/>
            <person name="Miyata K."/>
            <person name="Fedorova E."/>
            <person name="Kohlen W."/>
            <person name="Bisseling T."/>
            <person name="Smit S."/>
            <person name="Geurts R."/>
        </authorList>
    </citation>
    <scope>NUCLEOTIDE SEQUENCE [LARGE SCALE GENOMIC DNA]</scope>
    <source>
        <strain evidence="2">cv. WU1-14</strain>
    </source>
</reference>
<dbReference type="EMBL" id="JXTB01000376">
    <property type="protein sequence ID" value="PON43165.1"/>
    <property type="molecule type" value="Genomic_DNA"/>
</dbReference>
<dbReference type="AlphaFoldDB" id="A0A2P5B324"/>
<proteinExistence type="predicted"/>
<protein>
    <submittedName>
        <fullName evidence="1">Uncharacterized protein</fullName>
    </submittedName>
</protein>
<accession>A0A2P5B324</accession>
<evidence type="ECO:0000313" key="1">
    <source>
        <dbReference type="EMBL" id="PON43165.1"/>
    </source>
</evidence>
<keyword evidence="2" id="KW-1185">Reference proteome</keyword>
<evidence type="ECO:0000313" key="2">
    <source>
        <dbReference type="Proteomes" id="UP000237105"/>
    </source>
</evidence>
<comment type="caution">
    <text evidence="1">The sequence shown here is derived from an EMBL/GenBank/DDBJ whole genome shotgun (WGS) entry which is preliminary data.</text>
</comment>
<sequence>MTHPVFASGTVIKPTYLAISILLPRKRPSFRTVETSSLNKFFLILYSRRSAVRLSCLSTFSARC</sequence>
<organism evidence="1 2">
    <name type="scientific">Parasponia andersonii</name>
    <name type="common">Sponia andersonii</name>
    <dbReference type="NCBI Taxonomy" id="3476"/>
    <lineage>
        <taxon>Eukaryota</taxon>
        <taxon>Viridiplantae</taxon>
        <taxon>Streptophyta</taxon>
        <taxon>Embryophyta</taxon>
        <taxon>Tracheophyta</taxon>
        <taxon>Spermatophyta</taxon>
        <taxon>Magnoliopsida</taxon>
        <taxon>eudicotyledons</taxon>
        <taxon>Gunneridae</taxon>
        <taxon>Pentapetalae</taxon>
        <taxon>rosids</taxon>
        <taxon>fabids</taxon>
        <taxon>Rosales</taxon>
        <taxon>Cannabaceae</taxon>
        <taxon>Parasponia</taxon>
    </lineage>
</organism>
<name>A0A2P5B324_PARAD</name>
<dbReference type="Proteomes" id="UP000237105">
    <property type="component" value="Unassembled WGS sequence"/>
</dbReference>
<gene>
    <name evidence="1" type="ORF">PanWU01x14_276390</name>
</gene>